<accession>A0A1Y1K9F1</accession>
<dbReference type="AlphaFoldDB" id="A0A1Y1K9F1"/>
<proteinExistence type="predicted"/>
<reference evidence="1" key="1">
    <citation type="journal article" date="2016" name="Sci. Rep.">
        <title>Molecular characterization of firefly nuptial gifts: a multi-omics approach sheds light on postcopulatory sexual selection.</title>
        <authorList>
            <person name="Al-Wathiqui N."/>
            <person name="Fallon T.R."/>
            <person name="South A."/>
            <person name="Weng J.K."/>
            <person name="Lewis S.M."/>
        </authorList>
    </citation>
    <scope>NUCLEOTIDE SEQUENCE</scope>
</reference>
<name>A0A1Y1K9F1_PHOPY</name>
<sequence length="115" mass="12920">MSKVTPKISIFINDYMYKPGHATGMYSDMKDRNYPYLVDMAKETETFKSRVIYTSPFTTSTNSCVSAFALSSSSIFLKSEALNISTNRAPRQSHITLMVVRNRSSSQSTANIIEI</sequence>
<protein>
    <submittedName>
        <fullName evidence="1">Uncharacterized protein</fullName>
    </submittedName>
</protein>
<organism evidence="1">
    <name type="scientific">Photinus pyralis</name>
    <name type="common">Common eastern firefly</name>
    <name type="synonym">Lampyris pyralis</name>
    <dbReference type="NCBI Taxonomy" id="7054"/>
    <lineage>
        <taxon>Eukaryota</taxon>
        <taxon>Metazoa</taxon>
        <taxon>Ecdysozoa</taxon>
        <taxon>Arthropoda</taxon>
        <taxon>Hexapoda</taxon>
        <taxon>Insecta</taxon>
        <taxon>Pterygota</taxon>
        <taxon>Neoptera</taxon>
        <taxon>Endopterygota</taxon>
        <taxon>Coleoptera</taxon>
        <taxon>Polyphaga</taxon>
        <taxon>Elateriformia</taxon>
        <taxon>Elateroidea</taxon>
        <taxon>Lampyridae</taxon>
        <taxon>Lampyrinae</taxon>
        <taxon>Photinus</taxon>
    </lineage>
</organism>
<evidence type="ECO:0000313" key="1">
    <source>
        <dbReference type="EMBL" id="JAV57058.1"/>
    </source>
</evidence>
<dbReference type="EMBL" id="GEZM01091169">
    <property type="protein sequence ID" value="JAV57058.1"/>
    <property type="molecule type" value="Transcribed_RNA"/>
</dbReference>